<name>A0ABV0NUX5_9TELE</name>
<comment type="caution">
    <text evidence="2">The sequence shown here is derived from an EMBL/GenBank/DDBJ whole genome shotgun (WGS) entry which is preliminary data.</text>
</comment>
<proteinExistence type="predicted"/>
<dbReference type="Proteomes" id="UP001476798">
    <property type="component" value="Unassembled WGS sequence"/>
</dbReference>
<gene>
    <name evidence="2" type="primary">NEIL3</name>
    <name evidence="2" type="ORF">GOODEAATRI_015503</name>
</gene>
<dbReference type="SUPFAM" id="SSF46946">
    <property type="entry name" value="S13-like H2TH domain"/>
    <property type="match status" value="1"/>
</dbReference>
<protein>
    <submittedName>
        <fullName evidence="2">Endonuclease 8-like 3</fullName>
    </submittedName>
</protein>
<dbReference type="Pfam" id="PF06831">
    <property type="entry name" value="H2TH"/>
    <property type="match status" value="1"/>
</dbReference>
<feature type="non-terminal residue" evidence="2">
    <location>
        <position position="1"/>
    </location>
</feature>
<organism evidence="2 3">
    <name type="scientific">Goodea atripinnis</name>
    <dbReference type="NCBI Taxonomy" id="208336"/>
    <lineage>
        <taxon>Eukaryota</taxon>
        <taxon>Metazoa</taxon>
        <taxon>Chordata</taxon>
        <taxon>Craniata</taxon>
        <taxon>Vertebrata</taxon>
        <taxon>Euteleostomi</taxon>
        <taxon>Actinopterygii</taxon>
        <taxon>Neopterygii</taxon>
        <taxon>Teleostei</taxon>
        <taxon>Neoteleostei</taxon>
        <taxon>Acanthomorphata</taxon>
        <taxon>Ovalentaria</taxon>
        <taxon>Atherinomorphae</taxon>
        <taxon>Cyprinodontiformes</taxon>
        <taxon>Goodeidae</taxon>
        <taxon>Goodea</taxon>
    </lineage>
</organism>
<dbReference type="PANTHER" id="PTHR22993">
    <property type="entry name" value="FORMAMIDOPYRIMIDINE-DNA GLYCOSYLASE"/>
    <property type="match status" value="1"/>
</dbReference>
<dbReference type="EMBL" id="JAHRIO010051125">
    <property type="protein sequence ID" value="MEQ2175187.1"/>
    <property type="molecule type" value="Genomic_DNA"/>
</dbReference>
<evidence type="ECO:0000259" key="1">
    <source>
        <dbReference type="Pfam" id="PF06831"/>
    </source>
</evidence>
<evidence type="ECO:0000313" key="2">
    <source>
        <dbReference type="EMBL" id="MEQ2175187.1"/>
    </source>
</evidence>
<dbReference type="PANTHER" id="PTHR22993:SF10">
    <property type="entry name" value="ENDONUCLEASE 8-LIKE 3"/>
    <property type="match status" value="1"/>
</dbReference>
<reference evidence="2 3" key="1">
    <citation type="submission" date="2021-06" db="EMBL/GenBank/DDBJ databases">
        <authorList>
            <person name="Palmer J.M."/>
        </authorList>
    </citation>
    <scope>NUCLEOTIDE SEQUENCE [LARGE SCALE GENOMIC DNA]</scope>
    <source>
        <strain evidence="2 3">GA_2019</strain>
        <tissue evidence="2">Muscle</tissue>
    </source>
</reference>
<accession>A0ABV0NUX5</accession>
<dbReference type="InterPro" id="IPR015886">
    <property type="entry name" value="H2TH_FPG"/>
</dbReference>
<feature type="domain" description="Formamidopyrimidine-DNA glycosylase H2TH DNA-binding" evidence="1">
    <location>
        <begin position="17"/>
        <end position="69"/>
    </location>
</feature>
<dbReference type="InterPro" id="IPR010979">
    <property type="entry name" value="Ribosomal_uS13-like_H2TH"/>
</dbReference>
<evidence type="ECO:0000313" key="3">
    <source>
        <dbReference type="Proteomes" id="UP001476798"/>
    </source>
</evidence>
<keyword evidence="3" id="KW-1185">Reference proteome</keyword>
<dbReference type="Gene3D" id="1.10.8.50">
    <property type="match status" value="1"/>
</dbReference>
<sequence length="72" mass="7898">LTEDCEQKVRAMESLDVCSPKFSFSRSEEALRSQGSRMLCDVLLDQAVMPGVGNIIKNEALFDSGLHPAVKV</sequence>